<dbReference type="RefSeq" id="WP_377983089.1">
    <property type="nucleotide sequence ID" value="NZ_JBBKXZ010000002.1"/>
</dbReference>
<proteinExistence type="predicted"/>
<keyword evidence="2" id="KW-1185">Reference proteome</keyword>
<name>A0ABW6DEQ1_9BACT</name>
<dbReference type="SUPFAM" id="SSF82185">
    <property type="entry name" value="Histone H3 K4-specific methyltransferase SET7/9 N-terminal domain"/>
    <property type="match status" value="1"/>
</dbReference>
<dbReference type="Gene3D" id="3.90.930.1">
    <property type="match status" value="1"/>
</dbReference>
<evidence type="ECO:0000313" key="2">
    <source>
        <dbReference type="Proteomes" id="UP001598138"/>
    </source>
</evidence>
<evidence type="ECO:0000313" key="1">
    <source>
        <dbReference type="EMBL" id="MFD3394204.1"/>
    </source>
</evidence>
<reference evidence="1 2" key="1">
    <citation type="submission" date="2024-03" db="EMBL/GenBank/DDBJ databases">
        <title>Aquirufa genome sequencing.</title>
        <authorList>
            <person name="Pitt A."/>
            <person name="Hahn M.W."/>
        </authorList>
    </citation>
    <scope>NUCLEOTIDE SEQUENCE [LARGE SCALE GENOMIC DNA]</scope>
    <source>
        <strain evidence="1 2">OSTEICH-129V</strain>
    </source>
</reference>
<protein>
    <recommendedName>
        <fullName evidence="3">Toxin-antitoxin system YwqK family antitoxin</fullName>
    </recommendedName>
</protein>
<comment type="caution">
    <text evidence="1">The sequence shown here is derived from an EMBL/GenBank/DDBJ whole genome shotgun (WGS) entry which is preliminary data.</text>
</comment>
<dbReference type="Proteomes" id="UP001598138">
    <property type="component" value="Unassembled WGS sequence"/>
</dbReference>
<gene>
    <name evidence="1" type="ORF">U0R10_06200</name>
</gene>
<accession>A0ABW6DEQ1</accession>
<organism evidence="1 2">
    <name type="scientific">Aquirufa avitistagni</name>
    <dbReference type="NCBI Taxonomy" id="3104728"/>
    <lineage>
        <taxon>Bacteria</taxon>
        <taxon>Pseudomonadati</taxon>
        <taxon>Bacteroidota</taxon>
        <taxon>Cytophagia</taxon>
        <taxon>Cytophagales</taxon>
        <taxon>Flectobacillaceae</taxon>
        <taxon>Aquirufa</taxon>
    </lineage>
</organism>
<dbReference type="EMBL" id="JBBKXZ010000002">
    <property type="protein sequence ID" value="MFD3394204.1"/>
    <property type="molecule type" value="Genomic_DNA"/>
</dbReference>
<evidence type="ECO:0008006" key="3">
    <source>
        <dbReference type="Google" id="ProtNLM"/>
    </source>
</evidence>
<sequence>MKFNGLIFALFVFICFRSEAQDKSIFSTTKPVTDTTKKAGGLFGGRLSTGLEQGLESAKNIKNESQAIWEDVSLKASMTARRLKKKVLPKDEYEGTKTERRVGNYGNGGRATLEEFNVVKYVEDEAVSPYVQEIWWYDPGQSRIVNTPLKENQRAQICHGPYRKIVNEMVVEEGNFYMGAKDGRWETYDSEGILLTKIYFDRGFPAGSNISYFDAAKLKIKEVIPFVYGKSTGQYLLFYPSGNLALEGKLDEGVRIGRWREFYEFGSGGRLKKELRYGKDKFEEIEPIIVQERDEKGKITSQTKTKFD</sequence>